<evidence type="ECO:0000259" key="3">
    <source>
        <dbReference type="PROSITE" id="PS51352"/>
    </source>
</evidence>
<comment type="similarity">
    <text evidence="1">Belongs to the thioredoxin family.</text>
</comment>
<protein>
    <submittedName>
        <fullName evidence="4">Thioredoxin</fullName>
    </submittedName>
</protein>
<dbReference type="Pfam" id="PF00085">
    <property type="entry name" value="Thioredoxin"/>
    <property type="match status" value="1"/>
</dbReference>
<dbReference type="SUPFAM" id="SSF52833">
    <property type="entry name" value="Thioredoxin-like"/>
    <property type="match status" value="1"/>
</dbReference>
<dbReference type="GO" id="GO:0015035">
    <property type="term" value="F:protein-disulfide reductase activity"/>
    <property type="evidence" value="ECO:0007669"/>
    <property type="project" value="InterPro"/>
</dbReference>
<evidence type="ECO:0000256" key="1">
    <source>
        <dbReference type="ARBA" id="ARBA00008987"/>
    </source>
</evidence>
<evidence type="ECO:0000256" key="2">
    <source>
        <dbReference type="ARBA" id="ARBA00023157"/>
    </source>
</evidence>
<dbReference type="NCBIfam" id="TIGR01068">
    <property type="entry name" value="thioredoxin"/>
    <property type="match status" value="1"/>
</dbReference>
<dbReference type="Gene3D" id="3.40.30.10">
    <property type="entry name" value="Glutaredoxin"/>
    <property type="match status" value="1"/>
</dbReference>
<dbReference type="InterPro" id="IPR013766">
    <property type="entry name" value="Thioredoxin_domain"/>
</dbReference>
<evidence type="ECO:0000313" key="4">
    <source>
        <dbReference type="EMBL" id="TDZ31381.1"/>
    </source>
</evidence>
<dbReference type="PRINTS" id="PR00421">
    <property type="entry name" value="THIOREDOXIN"/>
</dbReference>
<dbReference type="EMBL" id="QAPG01000105">
    <property type="protein sequence ID" value="TDZ31381.1"/>
    <property type="molecule type" value="Genomic_DNA"/>
</dbReference>
<reference evidence="4 5" key="1">
    <citation type="submission" date="2018-11" db="EMBL/GenBank/DDBJ databases">
        <title>Genome sequence and assembly of Colletotrichum spinosum.</title>
        <authorList>
            <person name="Gan P."/>
            <person name="Shirasu K."/>
        </authorList>
    </citation>
    <scope>NUCLEOTIDE SEQUENCE [LARGE SCALE GENOMIC DNA]</scope>
    <source>
        <strain evidence="4 5">CBS 515.97</strain>
    </source>
</reference>
<dbReference type="InterPro" id="IPR005746">
    <property type="entry name" value="Thioredoxin"/>
</dbReference>
<dbReference type="InterPro" id="IPR036249">
    <property type="entry name" value="Thioredoxin-like_sf"/>
</dbReference>
<keyword evidence="5" id="KW-1185">Reference proteome</keyword>
<comment type="caution">
    <text evidence="4">The sequence shown here is derived from an EMBL/GenBank/DDBJ whole genome shotgun (WGS) entry which is preliminary data.</text>
</comment>
<proteinExistence type="inferred from homology"/>
<dbReference type="Proteomes" id="UP000295083">
    <property type="component" value="Unassembled WGS sequence"/>
</dbReference>
<dbReference type="CDD" id="cd02947">
    <property type="entry name" value="TRX_family"/>
    <property type="match status" value="1"/>
</dbReference>
<dbReference type="FunFam" id="3.40.30.10:FF:000245">
    <property type="entry name" value="Thioredoxin"/>
    <property type="match status" value="1"/>
</dbReference>
<feature type="domain" description="Thioredoxin" evidence="3">
    <location>
        <begin position="109"/>
        <end position="229"/>
    </location>
</feature>
<dbReference type="AlphaFoldDB" id="A0A4R8PZJ0"/>
<sequence length="234" mass="25542">MAASYGFSTEDLAALMKDGARDDNGDALLWRAAFGEAEGVGTLLTMLEYPLDILNQALLRFFDTNLSADTRGYMLKTIESALSSGNRRLSKGFAIKFMIGQSPDKNEAFLSLMMTKNARLPTANKEEFDEAIKKDVVIVDAFATWCGPCKAIAPILVNLSNDEKNDKLHFIKIDVDEVPDLSQELGIRAMPTFLIFKNGVKVQEIVGANPPALTQAIAKFAEALKAEKAESESA</sequence>
<keyword evidence="2" id="KW-1015">Disulfide bond</keyword>
<accession>A0A4R8PZJ0</accession>
<dbReference type="PROSITE" id="PS51352">
    <property type="entry name" value="THIOREDOXIN_2"/>
    <property type="match status" value="1"/>
</dbReference>
<name>A0A4R8PZJ0_9PEZI</name>
<organism evidence="4 5">
    <name type="scientific">Colletotrichum spinosum</name>
    <dbReference type="NCBI Taxonomy" id="1347390"/>
    <lineage>
        <taxon>Eukaryota</taxon>
        <taxon>Fungi</taxon>
        <taxon>Dikarya</taxon>
        <taxon>Ascomycota</taxon>
        <taxon>Pezizomycotina</taxon>
        <taxon>Sordariomycetes</taxon>
        <taxon>Hypocreomycetidae</taxon>
        <taxon>Glomerellales</taxon>
        <taxon>Glomerellaceae</taxon>
        <taxon>Colletotrichum</taxon>
        <taxon>Colletotrichum orbiculare species complex</taxon>
    </lineage>
</organism>
<evidence type="ECO:0000313" key="5">
    <source>
        <dbReference type="Proteomes" id="UP000295083"/>
    </source>
</evidence>
<dbReference type="PANTHER" id="PTHR46115">
    <property type="entry name" value="THIOREDOXIN-LIKE PROTEIN 1"/>
    <property type="match status" value="1"/>
</dbReference>
<gene>
    <name evidence="4" type="primary">TRX1</name>
    <name evidence="4" type="ORF">C8035_v005917</name>
</gene>